<dbReference type="InterPro" id="IPR011990">
    <property type="entry name" value="TPR-like_helical_dom_sf"/>
</dbReference>
<feature type="compositionally biased region" description="Polar residues" evidence="2">
    <location>
        <begin position="334"/>
        <end position="345"/>
    </location>
</feature>
<comment type="similarity">
    <text evidence="1">Belongs to the SGT1 family.</text>
</comment>
<feature type="domain" description="CS" evidence="4">
    <location>
        <begin position="211"/>
        <end position="304"/>
    </location>
</feature>
<accession>A0A0D2I407</accession>
<protein>
    <recommendedName>
        <fullName evidence="7">SGT1 and CS domain protein</fullName>
    </recommendedName>
</protein>
<organism evidence="5 6">
    <name type="scientific">Cladophialophora bantiana (strain ATCC 10958 / CBS 173.52 / CDC B-1940 / NIH 8579)</name>
    <name type="common">Xylohypha bantiana</name>
    <dbReference type="NCBI Taxonomy" id="1442370"/>
    <lineage>
        <taxon>Eukaryota</taxon>
        <taxon>Fungi</taxon>
        <taxon>Dikarya</taxon>
        <taxon>Ascomycota</taxon>
        <taxon>Pezizomycotina</taxon>
        <taxon>Eurotiomycetes</taxon>
        <taxon>Chaetothyriomycetidae</taxon>
        <taxon>Chaetothyriales</taxon>
        <taxon>Herpotrichiellaceae</taxon>
        <taxon>Cladophialophora</taxon>
    </lineage>
</organism>
<feature type="region of interest" description="Disordered" evidence="2">
    <location>
        <begin position="180"/>
        <end position="211"/>
    </location>
</feature>
<gene>
    <name evidence="5" type="ORF">Z519_07592</name>
</gene>
<dbReference type="InterPro" id="IPR044563">
    <property type="entry name" value="Sgt1-like"/>
</dbReference>
<dbReference type="InterPro" id="IPR007052">
    <property type="entry name" value="CS_dom"/>
</dbReference>
<evidence type="ECO:0000259" key="3">
    <source>
        <dbReference type="PROSITE" id="PS51048"/>
    </source>
</evidence>
<dbReference type="InterPro" id="IPR008978">
    <property type="entry name" value="HSP20-like_chaperone"/>
</dbReference>
<feature type="region of interest" description="Disordered" evidence="2">
    <location>
        <begin position="302"/>
        <end position="427"/>
    </location>
</feature>
<evidence type="ECO:0000313" key="6">
    <source>
        <dbReference type="Proteomes" id="UP000053789"/>
    </source>
</evidence>
<evidence type="ECO:0008006" key="7">
    <source>
        <dbReference type="Google" id="ProtNLM"/>
    </source>
</evidence>
<evidence type="ECO:0000256" key="1">
    <source>
        <dbReference type="ARBA" id="ARBA00008509"/>
    </source>
</evidence>
<dbReference type="OrthoDB" id="1898560at2759"/>
<name>A0A0D2I407_CLAB1</name>
<sequence>MDLAARGAAAVESKDFPLAVSLYTQALIDHPSSPDYFIQRSLAFARLSPPRYDLALKDAEYAVLFAQKRAKREKIQAAQQRRVVALHGLGRYADAKAVLQPMEKWRSSKPAKMEGDMWLAKIEAKLKNAPESERASSVTEYPKIDLPNDAQMKAWLKALLRPDGSYKFDEGKVVEMATPDTAAGTTGVNKTSSDETMTGSTPSSNMPTSAPSKIRHEWYQSPQTVTLTLYAKNVPKDACEIDIQEDSVSISFPHPSNPSSTFTFTLDPLFALIDPSQSKSAVLSTKIELTLKKAQAGRKWHDLEGAAPLMAPLSKPNDEKEDQDPRAATLAPLTDSSSPRMTVPQSGVVKDIPPSYPTSSRTGPKNWDKLANDLHVQSKSKAKIKSKDKSKSTSDDASKESQSSPLGSDVDEGGGEEDSDFDTGDPVDGFFKKLYASADDDTRRAMQKSFYESQGTALSTNWKEVGSKKIDPVKSSQD</sequence>
<evidence type="ECO:0000259" key="4">
    <source>
        <dbReference type="PROSITE" id="PS51203"/>
    </source>
</evidence>
<dbReference type="SUPFAM" id="SSF49764">
    <property type="entry name" value="HSP20-like chaperones"/>
    <property type="match status" value="1"/>
</dbReference>
<dbReference type="EMBL" id="KN846990">
    <property type="protein sequence ID" value="KIW91624.1"/>
    <property type="molecule type" value="Genomic_DNA"/>
</dbReference>
<dbReference type="Pfam" id="PF05002">
    <property type="entry name" value="SGS"/>
    <property type="match status" value="1"/>
</dbReference>
<dbReference type="PROSITE" id="PS51048">
    <property type="entry name" value="SGS"/>
    <property type="match status" value="1"/>
</dbReference>
<reference evidence="5" key="1">
    <citation type="submission" date="2015-01" db="EMBL/GenBank/DDBJ databases">
        <title>The Genome Sequence of Cladophialophora bantiana CBS 173.52.</title>
        <authorList>
            <consortium name="The Broad Institute Genomics Platform"/>
            <person name="Cuomo C."/>
            <person name="de Hoog S."/>
            <person name="Gorbushina A."/>
            <person name="Stielow B."/>
            <person name="Teixiera M."/>
            <person name="Abouelleil A."/>
            <person name="Chapman S.B."/>
            <person name="Priest M."/>
            <person name="Young S.K."/>
            <person name="Wortman J."/>
            <person name="Nusbaum C."/>
            <person name="Birren B."/>
        </authorList>
    </citation>
    <scope>NUCLEOTIDE SEQUENCE [LARGE SCALE GENOMIC DNA]</scope>
    <source>
        <strain evidence="5">CBS 173.52</strain>
    </source>
</reference>
<feature type="compositionally biased region" description="Acidic residues" evidence="2">
    <location>
        <begin position="409"/>
        <end position="425"/>
    </location>
</feature>
<dbReference type="SUPFAM" id="SSF48452">
    <property type="entry name" value="TPR-like"/>
    <property type="match status" value="1"/>
</dbReference>
<dbReference type="Gene3D" id="2.60.40.790">
    <property type="match status" value="1"/>
</dbReference>
<dbReference type="InterPro" id="IPR007699">
    <property type="entry name" value="SGS_dom"/>
</dbReference>
<dbReference type="PROSITE" id="PS51203">
    <property type="entry name" value="CS"/>
    <property type="match status" value="1"/>
</dbReference>
<feature type="compositionally biased region" description="Polar residues" evidence="2">
    <location>
        <begin position="183"/>
        <end position="211"/>
    </location>
</feature>
<dbReference type="CDD" id="cd06466">
    <property type="entry name" value="p23_CS_SGT1_like"/>
    <property type="match status" value="1"/>
</dbReference>
<dbReference type="HOGENOM" id="CLU_039532_3_1_1"/>
<proteinExistence type="inferred from homology"/>
<feature type="domain" description="SGS" evidence="3">
    <location>
        <begin position="355"/>
        <end position="478"/>
    </location>
</feature>
<dbReference type="Proteomes" id="UP000053789">
    <property type="component" value="Unassembled WGS sequence"/>
</dbReference>
<evidence type="ECO:0000313" key="5">
    <source>
        <dbReference type="EMBL" id="KIW91624.1"/>
    </source>
</evidence>
<evidence type="ECO:0000256" key="2">
    <source>
        <dbReference type="SAM" id="MobiDB-lite"/>
    </source>
</evidence>
<dbReference type="RefSeq" id="XP_016618293.1">
    <property type="nucleotide sequence ID" value="XM_016765324.1"/>
</dbReference>
<feature type="compositionally biased region" description="Basic and acidic residues" evidence="2">
    <location>
        <begin position="385"/>
        <end position="399"/>
    </location>
</feature>
<dbReference type="AlphaFoldDB" id="A0A0D2I407"/>
<dbReference type="Gene3D" id="1.25.40.10">
    <property type="entry name" value="Tetratricopeptide repeat domain"/>
    <property type="match status" value="1"/>
</dbReference>
<dbReference type="GeneID" id="27700520"/>
<dbReference type="Pfam" id="PF04969">
    <property type="entry name" value="CS"/>
    <property type="match status" value="1"/>
</dbReference>
<dbReference type="GO" id="GO:0051087">
    <property type="term" value="F:protein-folding chaperone binding"/>
    <property type="evidence" value="ECO:0007669"/>
    <property type="project" value="InterPro"/>
</dbReference>
<dbReference type="PANTHER" id="PTHR45862">
    <property type="entry name" value="PROTEIN SGT1 HOMOLOG"/>
    <property type="match status" value="1"/>
</dbReference>
<keyword evidence="6" id="KW-1185">Reference proteome</keyword>